<keyword evidence="6 9" id="KW-1133">Transmembrane helix</keyword>
<protein>
    <recommendedName>
        <fullName evidence="9">MICOS complex subunit MIC10</fullName>
    </recommendedName>
</protein>
<comment type="similarity">
    <text evidence="3 9">Belongs to the MICOS complex subunit Mic10 family.</text>
</comment>
<accession>T2MCE2</accession>
<evidence type="ECO:0000256" key="6">
    <source>
        <dbReference type="ARBA" id="ARBA00022989"/>
    </source>
</evidence>
<sequence>TRKMSSPSENEIGYKYDRCITDLIIKTGAGIGVGGLLSLVMFKRKIWPATLSVGVGIGMSISNCQHEFNSILPSNVAKHKVQSSENLSSGVSSLERPERS</sequence>
<feature type="transmembrane region" description="Helical" evidence="9">
    <location>
        <begin position="23"/>
        <end position="42"/>
    </location>
</feature>
<evidence type="ECO:0000256" key="1">
    <source>
        <dbReference type="ARBA" id="ARBA00002689"/>
    </source>
</evidence>
<evidence type="ECO:0000256" key="8">
    <source>
        <dbReference type="ARBA" id="ARBA00023136"/>
    </source>
</evidence>
<evidence type="ECO:0000256" key="4">
    <source>
        <dbReference type="ARBA" id="ARBA00022692"/>
    </source>
</evidence>
<organism evidence="10">
    <name type="scientific">Hydra vulgaris</name>
    <name type="common">Hydra</name>
    <name type="synonym">Hydra attenuata</name>
    <dbReference type="NCBI Taxonomy" id="6087"/>
    <lineage>
        <taxon>Eukaryota</taxon>
        <taxon>Metazoa</taxon>
        <taxon>Cnidaria</taxon>
        <taxon>Hydrozoa</taxon>
        <taxon>Hydroidolina</taxon>
        <taxon>Anthoathecata</taxon>
        <taxon>Aplanulata</taxon>
        <taxon>Hydridae</taxon>
        <taxon>Hydra</taxon>
    </lineage>
</organism>
<reference evidence="10" key="1">
    <citation type="journal article" date="2013" name="Genome Biol. Evol.">
        <title>Punctuated emergences of genetic and phenotypic innovations in eumetazoan, bilaterian, euteleostome, and hominidae ancestors.</title>
        <authorList>
            <person name="Wenger Y."/>
            <person name="Galliot B."/>
        </authorList>
    </citation>
    <scope>NUCLEOTIDE SEQUENCE</scope>
    <source>
        <tissue evidence="10">Whole animals</tissue>
    </source>
</reference>
<name>T2MCE2_HYDVU</name>
<evidence type="ECO:0000256" key="2">
    <source>
        <dbReference type="ARBA" id="ARBA00004434"/>
    </source>
</evidence>
<dbReference type="InterPro" id="IPR007512">
    <property type="entry name" value="Mic10"/>
</dbReference>
<dbReference type="Pfam" id="PF04418">
    <property type="entry name" value="DUF543"/>
    <property type="match status" value="1"/>
</dbReference>
<evidence type="ECO:0000313" key="10">
    <source>
        <dbReference type="EMBL" id="CDG69592.1"/>
    </source>
</evidence>
<comment type="subunit">
    <text evidence="9">Component of the mitochondrial contact site and cristae organizing system (MICOS) complex.</text>
</comment>
<gene>
    <name evidence="10" type="primary">C1orf151</name>
</gene>
<comment type="function">
    <text evidence="1 9">Component of the MICOS complex, a large protein complex of the mitochondrial inner membrane that plays crucial roles in the maintenance of crista junctions, inner membrane architecture, and formation of contact sites to the outer membrane.</text>
</comment>
<keyword evidence="5 9" id="KW-0999">Mitochondrion inner membrane</keyword>
<evidence type="ECO:0000256" key="5">
    <source>
        <dbReference type="ARBA" id="ARBA00022792"/>
    </source>
</evidence>
<dbReference type="EMBL" id="HAAD01003360">
    <property type="protein sequence ID" value="CDG69592.1"/>
    <property type="molecule type" value="mRNA"/>
</dbReference>
<comment type="subcellular location">
    <subcellularLocation>
        <location evidence="2 9">Mitochondrion inner membrane</location>
        <topology evidence="2 9">Single-pass membrane protein</topology>
    </subcellularLocation>
</comment>
<dbReference type="AlphaFoldDB" id="T2MCE2"/>
<evidence type="ECO:0000256" key="9">
    <source>
        <dbReference type="RuleBase" id="RU363011"/>
    </source>
</evidence>
<keyword evidence="4 9" id="KW-0812">Transmembrane</keyword>
<dbReference type="PANTHER" id="PTHR21304:SF0">
    <property type="entry name" value="MICOS COMPLEX SUBUNIT MIC10"/>
    <property type="match status" value="1"/>
</dbReference>
<evidence type="ECO:0000256" key="7">
    <source>
        <dbReference type="ARBA" id="ARBA00023128"/>
    </source>
</evidence>
<evidence type="ECO:0000256" key="3">
    <source>
        <dbReference type="ARBA" id="ARBA00006792"/>
    </source>
</evidence>
<dbReference type="PANTHER" id="PTHR21304">
    <property type="entry name" value="MICOS COMPLEX SUBUNIT MIC10"/>
    <property type="match status" value="1"/>
</dbReference>
<keyword evidence="7 9" id="KW-0496">Mitochondrion</keyword>
<feature type="non-terminal residue" evidence="10">
    <location>
        <position position="1"/>
    </location>
</feature>
<dbReference type="GO" id="GO:0061617">
    <property type="term" value="C:MICOS complex"/>
    <property type="evidence" value="ECO:0007669"/>
    <property type="project" value="UniProtKB-UniRule"/>
</dbReference>
<keyword evidence="8 9" id="KW-0472">Membrane</keyword>
<proteinExistence type="evidence at transcript level"/>